<keyword evidence="5" id="KW-0031">Aminopeptidase</keyword>
<comment type="catalytic activity">
    <reaction evidence="1">
        <text>Release of N-terminal proline from a peptide.</text>
        <dbReference type="EC" id="3.4.11.5"/>
    </reaction>
</comment>
<evidence type="ECO:0000256" key="3">
    <source>
        <dbReference type="ARBA" id="ARBA00010088"/>
    </source>
</evidence>
<proteinExistence type="inferred from homology"/>
<evidence type="ECO:0000256" key="1">
    <source>
        <dbReference type="ARBA" id="ARBA00001585"/>
    </source>
</evidence>
<dbReference type="PANTHER" id="PTHR43722">
    <property type="entry name" value="PROLINE IMINOPEPTIDASE"/>
    <property type="match status" value="1"/>
</dbReference>
<feature type="domain" description="Peptidase S33 tripeptidyl aminopeptidase-like C-terminal" evidence="11">
    <location>
        <begin position="409"/>
        <end position="487"/>
    </location>
</feature>
<accession>A0ABQ5QLE0</accession>
<evidence type="ECO:0000256" key="9">
    <source>
        <dbReference type="ARBA" id="ARBA00029605"/>
    </source>
</evidence>
<protein>
    <recommendedName>
        <fullName evidence="4">prolyl aminopeptidase</fullName>
        <ecNumber evidence="4">3.4.11.5</ecNumber>
    </recommendedName>
    <alternativeName>
        <fullName evidence="9">Prolyl aminopeptidase</fullName>
    </alternativeName>
</protein>
<dbReference type="EC" id="3.4.11.5" evidence="4"/>
<keyword evidence="6" id="KW-0963">Cytoplasm</keyword>
<evidence type="ECO:0000256" key="5">
    <source>
        <dbReference type="ARBA" id="ARBA00022438"/>
    </source>
</evidence>
<organism evidence="12 13">
    <name type="scientific">Phytohabitans aurantiacus</name>
    <dbReference type="NCBI Taxonomy" id="3016789"/>
    <lineage>
        <taxon>Bacteria</taxon>
        <taxon>Bacillati</taxon>
        <taxon>Actinomycetota</taxon>
        <taxon>Actinomycetes</taxon>
        <taxon>Micromonosporales</taxon>
        <taxon>Micromonosporaceae</taxon>
    </lineage>
</organism>
<keyword evidence="8" id="KW-0378">Hydrolase</keyword>
<feature type="domain" description="AB hydrolase-1" evidence="10">
    <location>
        <begin position="113"/>
        <end position="289"/>
    </location>
</feature>
<reference evidence="12" key="1">
    <citation type="submission" date="2022-12" db="EMBL/GenBank/DDBJ databases">
        <title>New Phytohabitans aurantiacus sp. RD004123 nov., an actinomycete isolated from soil.</title>
        <authorList>
            <person name="Triningsih D.W."/>
            <person name="Harunari E."/>
            <person name="Igarashi Y."/>
        </authorList>
    </citation>
    <scope>NUCLEOTIDE SEQUENCE</scope>
    <source>
        <strain evidence="12">RD004123</strain>
    </source>
</reference>
<gene>
    <name evidence="12" type="ORF">Pa4123_05950</name>
</gene>
<evidence type="ECO:0000259" key="11">
    <source>
        <dbReference type="Pfam" id="PF08386"/>
    </source>
</evidence>
<dbReference type="PRINTS" id="PR00793">
    <property type="entry name" value="PROAMNOPTASE"/>
</dbReference>
<dbReference type="EMBL" id="BSDI01000002">
    <property type="protein sequence ID" value="GLH95323.1"/>
    <property type="molecule type" value="Genomic_DNA"/>
</dbReference>
<evidence type="ECO:0000313" key="13">
    <source>
        <dbReference type="Proteomes" id="UP001144280"/>
    </source>
</evidence>
<dbReference type="Proteomes" id="UP001144280">
    <property type="component" value="Unassembled WGS sequence"/>
</dbReference>
<comment type="caution">
    <text evidence="12">The sequence shown here is derived from an EMBL/GenBank/DDBJ whole genome shotgun (WGS) entry which is preliminary data.</text>
</comment>
<dbReference type="Pfam" id="PF00561">
    <property type="entry name" value="Abhydrolase_1"/>
    <property type="match status" value="1"/>
</dbReference>
<sequence>MTGEFADREEPQMRAPRARHWAGIVVTGVVCAMLGPASQPASAETASAEATVARVAATPAGPRPRLTDSRPCAGIAGFTCSYLTVPRDRTGHTPGTLRLPVAVADNTAAPRGTLLMLSGGPGQPGVGLVPRIRQRVSYLLNDYRMVMIDQRGTGEGAIDCERLQAEVGSSDITPPSREAVRECARQLGQGRHHYTTADTVADLEDLRQALDVSRWTIDGVSYGTFVAQHYALTFPGRVSRMVLDSVVPLDIDPLYVAGLRRTGWMLRQACQEQNCGFDPAAALAGVVRRYDNGVGVFDLIVIASIVDPKLTGEGYFPVLPLLRLAAQGEPEPLNQAIAALQGGQDTPPAEYSAGLHVATLCADLVHAPWGNSMAPLWQRDAAVAEARRNLSARQVWPFEPQTAVGNGIVQACRYWPPARANPQPPRHRLTMPVLLINGDRDLSTPLEWAVERAAQMPRGELVIIPGMGHSIQGRNAAGDQAVQHFLLH</sequence>
<name>A0ABQ5QLE0_9ACTN</name>
<dbReference type="InterPro" id="IPR002410">
    <property type="entry name" value="Peptidase_S33"/>
</dbReference>
<comment type="similarity">
    <text evidence="3">Belongs to the peptidase S33 family.</text>
</comment>
<dbReference type="InterPro" id="IPR005944">
    <property type="entry name" value="Pro_iminopeptidase"/>
</dbReference>
<comment type="subcellular location">
    <subcellularLocation>
        <location evidence="2">Cytoplasm</location>
    </subcellularLocation>
</comment>
<evidence type="ECO:0000256" key="2">
    <source>
        <dbReference type="ARBA" id="ARBA00004496"/>
    </source>
</evidence>
<evidence type="ECO:0000256" key="8">
    <source>
        <dbReference type="ARBA" id="ARBA00022801"/>
    </source>
</evidence>
<evidence type="ECO:0000313" key="12">
    <source>
        <dbReference type="EMBL" id="GLH95323.1"/>
    </source>
</evidence>
<evidence type="ECO:0000259" key="10">
    <source>
        <dbReference type="Pfam" id="PF00561"/>
    </source>
</evidence>
<dbReference type="Pfam" id="PF08386">
    <property type="entry name" value="Abhydrolase_4"/>
    <property type="match status" value="1"/>
</dbReference>
<evidence type="ECO:0000256" key="7">
    <source>
        <dbReference type="ARBA" id="ARBA00022670"/>
    </source>
</evidence>
<dbReference type="PANTHER" id="PTHR43722:SF1">
    <property type="entry name" value="PROLINE IMINOPEPTIDASE"/>
    <property type="match status" value="1"/>
</dbReference>
<keyword evidence="13" id="KW-1185">Reference proteome</keyword>
<evidence type="ECO:0000256" key="6">
    <source>
        <dbReference type="ARBA" id="ARBA00022490"/>
    </source>
</evidence>
<dbReference type="InterPro" id="IPR029058">
    <property type="entry name" value="AB_hydrolase_fold"/>
</dbReference>
<evidence type="ECO:0000256" key="4">
    <source>
        <dbReference type="ARBA" id="ARBA00012568"/>
    </source>
</evidence>
<dbReference type="InterPro" id="IPR000073">
    <property type="entry name" value="AB_hydrolase_1"/>
</dbReference>
<dbReference type="InterPro" id="IPR013595">
    <property type="entry name" value="Pept_S33_TAP-like_C"/>
</dbReference>
<dbReference type="Gene3D" id="3.40.50.1820">
    <property type="entry name" value="alpha/beta hydrolase"/>
    <property type="match status" value="1"/>
</dbReference>
<dbReference type="SUPFAM" id="SSF53474">
    <property type="entry name" value="alpha/beta-Hydrolases"/>
    <property type="match status" value="1"/>
</dbReference>
<keyword evidence="7" id="KW-0645">Protease</keyword>